<dbReference type="Pfam" id="PF01063">
    <property type="entry name" value="Aminotran_4"/>
    <property type="match status" value="1"/>
</dbReference>
<name>A0ABT7BQP1_9CYAN</name>
<dbReference type="Pfam" id="PF00425">
    <property type="entry name" value="Chorismate_bind"/>
    <property type="match status" value="1"/>
</dbReference>
<reference evidence="2 3" key="1">
    <citation type="submission" date="2023-01" db="EMBL/GenBank/DDBJ databases">
        <title>Novel diversity within Roseofilum (Cyanobacteria; Desertifilaceae) from marine benthic mats with descriptions of four novel species.</title>
        <authorList>
            <person name="Wang Y."/>
            <person name="Berthold D.E."/>
            <person name="Hu J."/>
            <person name="Lefler F.W."/>
            <person name="Laughinghouse H.D. IV."/>
        </authorList>
    </citation>
    <scope>NUCLEOTIDE SEQUENCE [LARGE SCALE GENOMIC DNA]</scope>
    <source>
        <strain evidence="2 3">BLCC-M91</strain>
    </source>
</reference>
<dbReference type="Gene3D" id="3.30.470.10">
    <property type="match status" value="1"/>
</dbReference>
<dbReference type="InterPro" id="IPR005801">
    <property type="entry name" value="ADC_synthase"/>
</dbReference>
<dbReference type="InterPro" id="IPR015890">
    <property type="entry name" value="Chorismate_C"/>
</dbReference>
<dbReference type="SUPFAM" id="SSF56322">
    <property type="entry name" value="ADC synthase"/>
    <property type="match status" value="1"/>
</dbReference>
<dbReference type="InterPro" id="IPR001544">
    <property type="entry name" value="Aminotrans_IV"/>
</dbReference>
<dbReference type="InterPro" id="IPR043131">
    <property type="entry name" value="BCAT-like_N"/>
</dbReference>
<keyword evidence="2" id="KW-0032">Aminotransferase</keyword>
<keyword evidence="3" id="KW-1185">Reference proteome</keyword>
<organism evidence="2 3">
    <name type="scientific">Roseofilum halophilum BLCC-M91</name>
    <dbReference type="NCBI Taxonomy" id="3022259"/>
    <lineage>
        <taxon>Bacteria</taxon>
        <taxon>Bacillati</taxon>
        <taxon>Cyanobacteriota</taxon>
        <taxon>Cyanophyceae</taxon>
        <taxon>Desertifilales</taxon>
        <taxon>Desertifilaceae</taxon>
        <taxon>Roseofilum</taxon>
        <taxon>Roseofilum halophilum</taxon>
    </lineage>
</organism>
<dbReference type="Proteomes" id="UP001231370">
    <property type="component" value="Unassembled WGS sequence"/>
</dbReference>
<dbReference type="GO" id="GO:0046820">
    <property type="term" value="F:4-amino-4-deoxychorismate synthase activity"/>
    <property type="evidence" value="ECO:0007669"/>
    <property type="project" value="UniProtKB-EC"/>
</dbReference>
<proteinExistence type="predicted"/>
<dbReference type="InterPro" id="IPR005802">
    <property type="entry name" value="ADC_synth_comp_1"/>
</dbReference>
<dbReference type="Gene3D" id="3.20.10.10">
    <property type="entry name" value="D-amino Acid Aminotransferase, subunit A, domain 2"/>
    <property type="match status" value="1"/>
</dbReference>
<sequence length="621" mass="70756">MKKCFSEEFAEFSTHNPKELGMTANAFAYIYQSQNHHWLQFENPFKVYCLTENSGNLLSTLEEIENQVETRGCYAVGILSYEASPVFDSALTVHEDPDFPKLWFALYDRPSRILTPQEFINLHRDTIDPGINWESELTEDEFHQAIARVQHYISQGDTFQVNYSFRLRSPFSGDPNWALSFLRRSPPAPYSAYLDMGRYIIASSSPELFFTLDGSTFTSKPMKGTAPRGKTLTEDRQLAQWLHHSQKNRAENVMIVDMVRNDIGRVANIGSVQVPHLFEVERYATVWQMTSTVTAQTRSPLSQILANIFPCASITGAPKARTMEIIKELERSPRRIYTGAIGLLRPGRRAQFNVAIRTLLIDKHAQQVEYGIGSGIVTDSNTQEEYEECYIKSRVITQQQPPFSLLETLLWTPHAGYFLLSYHLQRLQDSAEYFNIPLNLPQLLHQLQTLAPTLKRSPHKIRLLIDSQGALTLESSPISSPSSFTPLTVKLAPQPIDSSSIWLYHKTTHRQIYEQTRSAVSDCDDVLLWNEHHQITEASIANLILHWQGQWITPPLSCGLLPGAFRAWLLERHLIREHPITLDMITPSSTLYLINSVRGWQSARLGDIPYQSQSICSSSNQ</sequence>
<dbReference type="SUPFAM" id="SSF56752">
    <property type="entry name" value="D-aminoacid aminotransferase-like PLP-dependent enzymes"/>
    <property type="match status" value="1"/>
</dbReference>
<evidence type="ECO:0000259" key="1">
    <source>
        <dbReference type="Pfam" id="PF00425"/>
    </source>
</evidence>
<dbReference type="PANTHER" id="PTHR11236:SF50">
    <property type="entry name" value="AMINODEOXYCHORISMATE SYNTHASE COMPONENT 1"/>
    <property type="match status" value="1"/>
</dbReference>
<dbReference type="Gene3D" id="3.60.120.10">
    <property type="entry name" value="Anthranilate synthase"/>
    <property type="match status" value="1"/>
</dbReference>
<dbReference type="EMBL" id="JAQPOK010000167">
    <property type="protein sequence ID" value="MDJ1181518.1"/>
    <property type="molecule type" value="Genomic_DNA"/>
</dbReference>
<dbReference type="RefSeq" id="WP_283764814.1">
    <property type="nucleotide sequence ID" value="NZ_JAQPOK010000167.1"/>
</dbReference>
<comment type="caution">
    <text evidence="2">The sequence shown here is derived from an EMBL/GenBank/DDBJ whole genome shotgun (WGS) entry which is preliminary data.</text>
</comment>
<dbReference type="NCBIfam" id="TIGR00553">
    <property type="entry name" value="pabB"/>
    <property type="match status" value="1"/>
</dbReference>
<feature type="domain" description="Chorismate-utilising enzyme C-terminal" evidence="1">
    <location>
        <begin position="139"/>
        <end position="392"/>
    </location>
</feature>
<dbReference type="PANTHER" id="PTHR11236">
    <property type="entry name" value="AMINOBENZOATE/ANTHRANILATE SYNTHASE"/>
    <property type="match status" value="1"/>
</dbReference>
<accession>A0ABT7BQP1</accession>
<dbReference type="InterPro" id="IPR043132">
    <property type="entry name" value="BCAT-like_C"/>
</dbReference>
<gene>
    <name evidence="2" type="primary">pabB</name>
    <name evidence="2" type="ORF">PJF56_21870</name>
</gene>
<evidence type="ECO:0000313" key="2">
    <source>
        <dbReference type="EMBL" id="MDJ1181518.1"/>
    </source>
</evidence>
<protein>
    <submittedName>
        <fullName evidence="2">Aminodeoxychorismate synthase component I</fullName>
        <ecNumber evidence="2">2.6.1.85</ecNumber>
    </submittedName>
</protein>
<dbReference type="PRINTS" id="PR00095">
    <property type="entry name" value="ANTSNTHASEI"/>
</dbReference>
<dbReference type="InterPro" id="IPR036038">
    <property type="entry name" value="Aminotransferase-like"/>
</dbReference>
<dbReference type="EC" id="2.6.1.85" evidence="2"/>
<keyword evidence="2" id="KW-0808">Transferase</keyword>
<dbReference type="InterPro" id="IPR019999">
    <property type="entry name" value="Anth_synth_I-like"/>
</dbReference>
<evidence type="ECO:0000313" key="3">
    <source>
        <dbReference type="Proteomes" id="UP001231370"/>
    </source>
</evidence>